<name>A0A917QAY7_9NOCA</name>
<dbReference type="EMBL" id="BMMW01000001">
    <property type="protein sequence ID" value="GGK40239.1"/>
    <property type="molecule type" value="Genomic_DNA"/>
</dbReference>
<dbReference type="Gene3D" id="3.30.1310.10">
    <property type="entry name" value="Nucleoid-associated protein YbaB-like domain"/>
    <property type="match status" value="1"/>
</dbReference>
<evidence type="ECO:0008006" key="3">
    <source>
        <dbReference type="Google" id="ProtNLM"/>
    </source>
</evidence>
<evidence type="ECO:0000313" key="1">
    <source>
        <dbReference type="EMBL" id="GGK40239.1"/>
    </source>
</evidence>
<dbReference type="RefSeq" id="WP_188827582.1">
    <property type="nucleotide sequence ID" value="NZ_BMMW01000001.1"/>
</dbReference>
<keyword evidence="2" id="KW-1185">Reference proteome</keyword>
<dbReference type="Proteomes" id="UP000612956">
    <property type="component" value="Unassembled WGS sequence"/>
</dbReference>
<protein>
    <recommendedName>
        <fullName evidence="3">YbaB/EbfC family DNA-binding protein</fullName>
    </recommendedName>
</protein>
<dbReference type="InterPro" id="IPR036894">
    <property type="entry name" value="YbaB-like_sf"/>
</dbReference>
<accession>A0A917QAY7</accession>
<proteinExistence type="predicted"/>
<evidence type="ECO:0000313" key="2">
    <source>
        <dbReference type="Proteomes" id="UP000612956"/>
    </source>
</evidence>
<sequence>MDDWPTRASNDGLRQQVDAMVAAYADQRSVLAAAKAAADEPVQCWSANNLVRVTGNASGVSEVHLVPEAFKRSTPETLARSITEALGELSARVALSRERALGALGDLSDEMPELAELIPGAPPLREIAEQVLPADRAPYVDEDEYYRNGGYLR</sequence>
<organism evidence="1 2">
    <name type="scientific">Nocardia camponoti</name>
    <dbReference type="NCBI Taxonomy" id="1616106"/>
    <lineage>
        <taxon>Bacteria</taxon>
        <taxon>Bacillati</taxon>
        <taxon>Actinomycetota</taxon>
        <taxon>Actinomycetes</taxon>
        <taxon>Mycobacteriales</taxon>
        <taxon>Nocardiaceae</taxon>
        <taxon>Nocardia</taxon>
    </lineage>
</organism>
<dbReference type="AlphaFoldDB" id="A0A917QAY7"/>
<gene>
    <name evidence="1" type="ORF">GCM10011591_09870</name>
</gene>
<comment type="caution">
    <text evidence="1">The sequence shown here is derived from an EMBL/GenBank/DDBJ whole genome shotgun (WGS) entry which is preliminary data.</text>
</comment>
<reference evidence="1" key="1">
    <citation type="journal article" date="2014" name="Int. J. Syst. Evol. Microbiol.">
        <title>Complete genome sequence of Corynebacterium casei LMG S-19264T (=DSM 44701T), isolated from a smear-ripened cheese.</title>
        <authorList>
            <consortium name="US DOE Joint Genome Institute (JGI-PGF)"/>
            <person name="Walter F."/>
            <person name="Albersmeier A."/>
            <person name="Kalinowski J."/>
            <person name="Ruckert C."/>
        </authorList>
    </citation>
    <scope>NUCLEOTIDE SEQUENCE</scope>
    <source>
        <strain evidence="1">CGMCC 4.7278</strain>
    </source>
</reference>
<reference evidence="1" key="2">
    <citation type="submission" date="2020-09" db="EMBL/GenBank/DDBJ databases">
        <authorList>
            <person name="Sun Q."/>
            <person name="Zhou Y."/>
        </authorList>
    </citation>
    <scope>NUCLEOTIDE SEQUENCE</scope>
    <source>
        <strain evidence="1">CGMCC 4.7278</strain>
    </source>
</reference>